<accession>A0A0M8ZN37</accession>
<evidence type="ECO:0000313" key="2">
    <source>
        <dbReference type="Proteomes" id="UP000053105"/>
    </source>
</evidence>
<evidence type="ECO:0000313" key="1">
    <source>
        <dbReference type="EMBL" id="KOX67447.1"/>
    </source>
</evidence>
<dbReference type="AlphaFoldDB" id="A0A0M8ZN37"/>
<reference evidence="1 2" key="1">
    <citation type="submission" date="2015-07" db="EMBL/GenBank/DDBJ databases">
        <title>The genome of Melipona quadrifasciata.</title>
        <authorList>
            <person name="Pan H."/>
            <person name="Kapheim K."/>
        </authorList>
    </citation>
    <scope>NUCLEOTIDE SEQUENCE [LARGE SCALE GENOMIC DNA]</scope>
    <source>
        <strain evidence="1">0111107301</strain>
        <tissue evidence="1">Whole body</tissue>
    </source>
</reference>
<dbReference type="EMBL" id="KQ436106">
    <property type="protein sequence ID" value="KOX67447.1"/>
    <property type="molecule type" value="Genomic_DNA"/>
</dbReference>
<gene>
    <name evidence="1" type="ORF">WN51_10321</name>
</gene>
<proteinExistence type="predicted"/>
<sequence length="154" mass="16788">MKCFWGKESLPSILLMSLMGSSGPYSLPSGVSQILQPKYGPFRILEFTTLADTILAVLLLLGADHIVLCTVRTRFGLHNSIMSGMRVVKSPGFSYRENDFLRHLLAAAVAAQASSANNAADVAKERLASQTMVINENEEDMDSSYSSFLLQGLQ</sequence>
<dbReference type="Proteomes" id="UP000053105">
    <property type="component" value="Unassembled WGS sequence"/>
</dbReference>
<protein>
    <submittedName>
        <fullName evidence="1">Uncharacterized protein</fullName>
    </submittedName>
</protein>
<name>A0A0M8ZN37_9HYME</name>
<organism evidence="1 2">
    <name type="scientific">Melipona quadrifasciata</name>
    <dbReference type="NCBI Taxonomy" id="166423"/>
    <lineage>
        <taxon>Eukaryota</taxon>
        <taxon>Metazoa</taxon>
        <taxon>Ecdysozoa</taxon>
        <taxon>Arthropoda</taxon>
        <taxon>Hexapoda</taxon>
        <taxon>Insecta</taxon>
        <taxon>Pterygota</taxon>
        <taxon>Neoptera</taxon>
        <taxon>Endopterygota</taxon>
        <taxon>Hymenoptera</taxon>
        <taxon>Apocrita</taxon>
        <taxon>Aculeata</taxon>
        <taxon>Apoidea</taxon>
        <taxon>Anthophila</taxon>
        <taxon>Apidae</taxon>
        <taxon>Melipona</taxon>
    </lineage>
</organism>
<keyword evidence="2" id="KW-1185">Reference proteome</keyword>